<protein>
    <submittedName>
        <fullName evidence="1">Uncharacterized protein</fullName>
    </submittedName>
</protein>
<evidence type="ECO:0000313" key="1">
    <source>
        <dbReference type="EMBL" id="KAI4312921.1"/>
    </source>
</evidence>
<dbReference type="Proteomes" id="UP001057402">
    <property type="component" value="Chromosome 11"/>
</dbReference>
<accession>A0ACB9LNU9</accession>
<comment type="caution">
    <text evidence="1">The sequence shown here is derived from an EMBL/GenBank/DDBJ whole genome shotgun (WGS) entry which is preliminary data.</text>
</comment>
<name>A0ACB9LNU9_9MYRT</name>
<sequence>MEAVHEARGEGLLSIGNLAELRHFVDDFEFEHSILIWHCAAEICYQVDAHVDGENNRRRKFGKVLSDYMTYLFIKQPKLMTPVAGIKGIRYRETIVGAKNICKRHPVEIMEQFCKNILDEHIRTAESVDRRLKDLPETAPLAAENAKWDASVAAPSFPESPHCLLLSCPFHLQENKWRWLRMWRAC</sequence>
<keyword evidence="2" id="KW-1185">Reference proteome</keyword>
<organism evidence="1 2">
    <name type="scientific">Melastoma candidum</name>
    <dbReference type="NCBI Taxonomy" id="119954"/>
    <lineage>
        <taxon>Eukaryota</taxon>
        <taxon>Viridiplantae</taxon>
        <taxon>Streptophyta</taxon>
        <taxon>Embryophyta</taxon>
        <taxon>Tracheophyta</taxon>
        <taxon>Spermatophyta</taxon>
        <taxon>Magnoliopsida</taxon>
        <taxon>eudicotyledons</taxon>
        <taxon>Gunneridae</taxon>
        <taxon>Pentapetalae</taxon>
        <taxon>rosids</taxon>
        <taxon>malvids</taxon>
        <taxon>Myrtales</taxon>
        <taxon>Melastomataceae</taxon>
        <taxon>Melastomatoideae</taxon>
        <taxon>Melastomateae</taxon>
        <taxon>Melastoma</taxon>
    </lineage>
</organism>
<gene>
    <name evidence="1" type="ORF">MLD38_037709</name>
</gene>
<dbReference type="EMBL" id="CM042890">
    <property type="protein sequence ID" value="KAI4312921.1"/>
    <property type="molecule type" value="Genomic_DNA"/>
</dbReference>
<proteinExistence type="predicted"/>
<reference evidence="2" key="1">
    <citation type="journal article" date="2023" name="Front. Plant Sci.">
        <title>Chromosomal-level genome assembly of Melastoma candidum provides insights into trichome evolution.</title>
        <authorList>
            <person name="Zhong Y."/>
            <person name="Wu W."/>
            <person name="Sun C."/>
            <person name="Zou P."/>
            <person name="Liu Y."/>
            <person name="Dai S."/>
            <person name="Zhou R."/>
        </authorList>
    </citation>
    <scope>NUCLEOTIDE SEQUENCE [LARGE SCALE GENOMIC DNA]</scope>
</reference>
<evidence type="ECO:0000313" key="2">
    <source>
        <dbReference type="Proteomes" id="UP001057402"/>
    </source>
</evidence>